<evidence type="ECO:0000313" key="7">
    <source>
        <dbReference type="Ensembl" id="ENSSMRP00000021857.1"/>
    </source>
</evidence>
<dbReference type="Proteomes" id="UP000694421">
    <property type="component" value="Unplaced"/>
</dbReference>
<evidence type="ECO:0000313" key="8">
    <source>
        <dbReference type="Proteomes" id="UP000694421"/>
    </source>
</evidence>
<keyword evidence="3 6" id="KW-1133">Transmembrane helix</keyword>
<dbReference type="GO" id="GO:0016327">
    <property type="term" value="C:apicolateral plasma membrane"/>
    <property type="evidence" value="ECO:0007669"/>
    <property type="project" value="Ensembl"/>
</dbReference>
<dbReference type="Pfam" id="PF13903">
    <property type="entry name" value="Claudin_2"/>
    <property type="match status" value="1"/>
</dbReference>
<proteinExistence type="predicted"/>
<feature type="transmembrane region" description="Helical" evidence="6">
    <location>
        <begin position="7"/>
        <end position="33"/>
    </location>
</feature>
<dbReference type="GO" id="GO:0016324">
    <property type="term" value="C:apical plasma membrane"/>
    <property type="evidence" value="ECO:0007669"/>
    <property type="project" value="Ensembl"/>
</dbReference>
<dbReference type="FunFam" id="1.20.140.150:FF:000021">
    <property type="entry name" value="Transmembrane protein 114"/>
    <property type="match status" value="1"/>
</dbReference>
<evidence type="ECO:0000256" key="5">
    <source>
        <dbReference type="ARBA" id="ARBA00023180"/>
    </source>
</evidence>
<keyword evidence="5" id="KW-0325">Glycoprotein</keyword>
<feature type="transmembrane region" description="Helical" evidence="6">
    <location>
        <begin position="93"/>
        <end position="117"/>
    </location>
</feature>
<organism evidence="7 8">
    <name type="scientific">Salvator merianae</name>
    <name type="common">Argentine black and white tegu</name>
    <name type="synonym">Tupinambis merianae</name>
    <dbReference type="NCBI Taxonomy" id="96440"/>
    <lineage>
        <taxon>Eukaryota</taxon>
        <taxon>Metazoa</taxon>
        <taxon>Chordata</taxon>
        <taxon>Craniata</taxon>
        <taxon>Vertebrata</taxon>
        <taxon>Euteleostomi</taxon>
        <taxon>Lepidosauria</taxon>
        <taxon>Squamata</taxon>
        <taxon>Bifurcata</taxon>
        <taxon>Unidentata</taxon>
        <taxon>Episquamata</taxon>
        <taxon>Laterata</taxon>
        <taxon>Teiioidea</taxon>
        <taxon>Teiidae</taxon>
        <taxon>Salvator</taxon>
    </lineage>
</organism>
<dbReference type="PANTHER" id="PTHR20516:SF2">
    <property type="entry name" value="TRANSMEMBRANE PROTEIN 114"/>
    <property type="match status" value="1"/>
</dbReference>
<keyword evidence="2 6" id="KW-0812">Transmembrane</keyword>
<evidence type="ECO:0000256" key="4">
    <source>
        <dbReference type="ARBA" id="ARBA00023136"/>
    </source>
</evidence>
<reference evidence="7" key="2">
    <citation type="submission" date="2025-09" db="UniProtKB">
        <authorList>
            <consortium name="Ensembl"/>
        </authorList>
    </citation>
    <scope>IDENTIFICATION</scope>
</reference>
<feature type="transmembrane region" description="Helical" evidence="6">
    <location>
        <begin position="175"/>
        <end position="199"/>
    </location>
</feature>
<evidence type="ECO:0000256" key="2">
    <source>
        <dbReference type="ARBA" id="ARBA00022692"/>
    </source>
</evidence>
<dbReference type="AlphaFoldDB" id="A0A8D0DU49"/>
<dbReference type="Gene3D" id="1.20.140.150">
    <property type="match status" value="1"/>
</dbReference>
<evidence type="ECO:0000256" key="6">
    <source>
        <dbReference type="SAM" id="Phobius"/>
    </source>
</evidence>
<dbReference type="GeneTree" id="ENSGT00390000011615"/>
<evidence type="ECO:0000256" key="1">
    <source>
        <dbReference type="ARBA" id="ARBA00004141"/>
    </source>
</evidence>
<comment type="subcellular location">
    <subcellularLocation>
        <location evidence="1">Membrane</location>
        <topology evidence="1">Multi-pass membrane protein</topology>
    </subcellularLocation>
</comment>
<dbReference type="OMA" id="CVYVAYS"/>
<protein>
    <submittedName>
        <fullName evidence="7">Transmembrane protein 114</fullName>
    </submittedName>
</protein>
<sequence>MKITQNILSLLVAVFGILSFIFLIAAITTDFWYRVDASKLEKLSNHTETLSSHAGLWRNCQVKGICYPLLNPFKSERRNITTSHSHVLNMRSAFVILLPLSLILLFFGGVTGLIGTFTQAHILLRFTGLLLLFGALVTLAGVSIYIAYPAAAFKEASAALAVRNRSLWEALDIQFGWSLAFAWFSFATEVLTGLTFLLMARMAMLKQQQDRII</sequence>
<feature type="transmembrane region" description="Helical" evidence="6">
    <location>
        <begin position="129"/>
        <end position="148"/>
    </location>
</feature>
<dbReference type="PANTHER" id="PTHR20516">
    <property type="entry name" value="TRANSMEMBRANE PROTEIN 114/235 FAMILY MEMBER"/>
    <property type="match status" value="1"/>
</dbReference>
<evidence type="ECO:0000256" key="3">
    <source>
        <dbReference type="ARBA" id="ARBA00022989"/>
    </source>
</evidence>
<dbReference type="InterPro" id="IPR004031">
    <property type="entry name" value="PMP22/EMP/MP20/Claudin"/>
</dbReference>
<name>A0A8D0DU49_SALMN</name>
<dbReference type="Ensembl" id="ENSSMRT00000025591.1">
    <property type="protein sequence ID" value="ENSSMRP00000021857.1"/>
    <property type="gene ID" value="ENSSMRG00000017000.1"/>
</dbReference>
<accession>A0A8D0DU49</accession>
<reference evidence="7" key="1">
    <citation type="submission" date="2025-08" db="UniProtKB">
        <authorList>
            <consortium name="Ensembl"/>
        </authorList>
    </citation>
    <scope>IDENTIFICATION</scope>
</reference>
<dbReference type="InterPro" id="IPR039951">
    <property type="entry name" value="TMEM114/TMEM235"/>
</dbReference>
<keyword evidence="8" id="KW-1185">Reference proteome</keyword>
<keyword evidence="4 6" id="KW-0472">Membrane</keyword>